<proteinExistence type="predicted"/>
<dbReference type="InterPro" id="IPR011545">
    <property type="entry name" value="DEAD/DEAH_box_helicase_dom"/>
</dbReference>
<dbReference type="Gene3D" id="3.40.50.300">
    <property type="entry name" value="P-loop containing nucleotide triphosphate hydrolases"/>
    <property type="match status" value="2"/>
</dbReference>
<dbReference type="InterPro" id="IPR014001">
    <property type="entry name" value="Helicase_ATP-bd"/>
</dbReference>
<dbReference type="AlphaFoldDB" id="A0A166DI11"/>
<evidence type="ECO:0000313" key="7">
    <source>
        <dbReference type="EMBL" id="KZX15621.1"/>
    </source>
</evidence>
<dbReference type="SMART" id="SM00490">
    <property type="entry name" value="HELICc"/>
    <property type="match status" value="1"/>
</dbReference>
<dbReference type="Proteomes" id="UP000077275">
    <property type="component" value="Unassembled WGS sequence"/>
</dbReference>
<protein>
    <submittedName>
        <fullName evidence="7">ATP-dependent DNA helicase RecQ</fullName>
        <ecNumber evidence="7">3.6.4.12</ecNumber>
    </submittedName>
</protein>
<dbReference type="EC" id="3.6.4.12" evidence="7"/>
<feature type="domain" description="Helicase C-terminal" evidence="6">
    <location>
        <begin position="410"/>
        <end position="591"/>
    </location>
</feature>
<evidence type="ECO:0000313" key="8">
    <source>
        <dbReference type="Proteomes" id="UP000077275"/>
    </source>
</evidence>
<dbReference type="STRING" id="47311.MBCUT_13940"/>
<evidence type="ECO:0000256" key="2">
    <source>
        <dbReference type="ARBA" id="ARBA00022801"/>
    </source>
</evidence>
<dbReference type="PANTHER" id="PTHR47961">
    <property type="entry name" value="DNA POLYMERASE THETA, PUTATIVE (AFU_ORTHOLOGUE AFUA_1G05260)-RELATED"/>
    <property type="match status" value="1"/>
</dbReference>
<organism evidence="7 8">
    <name type="scientific">Methanobrevibacter cuticularis</name>
    <dbReference type="NCBI Taxonomy" id="47311"/>
    <lineage>
        <taxon>Archaea</taxon>
        <taxon>Methanobacteriati</taxon>
        <taxon>Methanobacteriota</taxon>
        <taxon>Methanomada group</taxon>
        <taxon>Methanobacteria</taxon>
        <taxon>Methanobacteriales</taxon>
        <taxon>Methanobacteriaceae</taxon>
        <taxon>Methanobrevibacter</taxon>
    </lineage>
</organism>
<dbReference type="SMART" id="SM00487">
    <property type="entry name" value="DEXDc"/>
    <property type="match status" value="1"/>
</dbReference>
<dbReference type="Pfam" id="PF19131">
    <property type="entry name" value="DUF5814"/>
    <property type="match status" value="1"/>
</dbReference>
<dbReference type="InterPro" id="IPR027417">
    <property type="entry name" value="P-loop_NTPase"/>
</dbReference>
<dbReference type="GO" id="GO:0003676">
    <property type="term" value="F:nucleic acid binding"/>
    <property type="evidence" value="ECO:0007669"/>
    <property type="project" value="InterPro"/>
</dbReference>
<dbReference type="GO" id="GO:0016787">
    <property type="term" value="F:hydrolase activity"/>
    <property type="evidence" value="ECO:0007669"/>
    <property type="project" value="UniProtKB-KW"/>
</dbReference>
<dbReference type="InterPro" id="IPR001650">
    <property type="entry name" value="Helicase_C-like"/>
</dbReference>
<evidence type="ECO:0000256" key="1">
    <source>
        <dbReference type="ARBA" id="ARBA00022741"/>
    </source>
</evidence>
<dbReference type="GO" id="GO:0005524">
    <property type="term" value="F:ATP binding"/>
    <property type="evidence" value="ECO:0007669"/>
    <property type="project" value="UniProtKB-KW"/>
</dbReference>
<keyword evidence="1" id="KW-0547">Nucleotide-binding</keyword>
<keyword evidence="2 7" id="KW-0378">Hydrolase</keyword>
<dbReference type="GO" id="GO:0003678">
    <property type="term" value="F:DNA helicase activity"/>
    <property type="evidence" value="ECO:0007669"/>
    <property type="project" value="UniProtKB-EC"/>
</dbReference>
<keyword evidence="4" id="KW-0067">ATP-binding</keyword>
<dbReference type="OrthoDB" id="39583at2157"/>
<dbReference type="SUPFAM" id="SSF52540">
    <property type="entry name" value="P-loop containing nucleoside triphosphate hydrolases"/>
    <property type="match status" value="1"/>
</dbReference>
<dbReference type="PROSITE" id="PS51194">
    <property type="entry name" value="HELICASE_CTER"/>
    <property type="match status" value="1"/>
</dbReference>
<accession>A0A166DI11</accession>
<comment type="caution">
    <text evidence="7">The sequence shown here is derived from an EMBL/GenBank/DDBJ whole genome shotgun (WGS) entry which is preliminary data.</text>
</comment>
<dbReference type="Pfam" id="PF00270">
    <property type="entry name" value="DEAD"/>
    <property type="match status" value="1"/>
</dbReference>
<dbReference type="Pfam" id="PF00271">
    <property type="entry name" value="Helicase_C"/>
    <property type="match status" value="1"/>
</dbReference>
<dbReference type="InterPro" id="IPR043852">
    <property type="entry name" value="DUF5814"/>
</dbReference>
<keyword evidence="8" id="KW-1185">Reference proteome</keyword>
<sequence>MIVLVKKKRTWEFYPIGSPKGVLNTKRSPKFLGVLKFNEISDGISINKFIAKYENEEKLLPPSEAIKLFKSQVVFLTSRDEKMEEFLKSLGVEVRFTRICTHCTLEGDITIINSNFSYSYHNQNICKLCAEDVIKRELKLRGFDKRSYKNFKRILNETGNLNKVLSVMDPKFDPLANSKLTLFDRIEVKDDKKIPKIALNRLKIPQKFKQVLLDENNKYLLPVQYLAIKEGLLRGENLLVVSATASGKTLIGELAGIPQALKGKKFIFLTPLVALANQKYRDFKKRYEPLGLKVAIKVGMNRINAKEELKLPDSNVANSDIIVGTYEGIDFLLRSGKFDLLKELGVVLIDEIHTLDDEFRGVRLNGLIRRLENIFPSTQIIGLSATVKNPKQLANNFNMKLVRYSERPVPLERYLIFVRNDLEKRNLIRKLILKEFHTKSSKGYVGQTIIFTNSRRKTHQIADYLTRKRIKASPYHAGLSYFKKEKIEKDFANSKISAVVTTAALAAGVDFPASQVIFETLLMGNKWISPNEFSQMLGRAGRPSYHDRGVVYLLPEIANKFDNESEESVAISLLESDVENVNVEYSEDDLLEQLLSDICSKSLKAISDIHDFYKRFPIPMDLEKAIDEIYDRKLITINNIQNNKISHKNPKNKNLAIDSKANLNENEFITSTKYGKAVSMSFLTIEEGDFIKKSLNRPLSNSSSSKSSIKSGDKCLKKSVDKKEDMYSRIINIAMELEYFENAYLSPVVHKQIVNALKANFSTRLFSESTLDIISSGDTIGKLDKKFQESLLKIQIDFLRCECKDKPFCDCLQRGISKFIIDQRLKRNDPLDISKKLLKNYQIQTYPGDVFSWLDKIVRNLEAVKRIANAYNNKKAVNIAKKLINEIEKG</sequence>
<dbReference type="PROSITE" id="PS51192">
    <property type="entry name" value="HELICASE_ATP_BIND_1"/>
    <property type="match status" value="1"/>
</dbReference>
<name>A0A166DI11_9EURY</name>
<dbReference type="PATRIC" id="fig|47311.3.peg.1524"/>
<dbReference type="InterPro" id="IPR050474">
    <property type="entry name" value="Hel308_SKI2-like"/>
</dbReference>
<keyword evidence="3 7" id="KW-0347">Helicase</keyword>
<reference evidence="7 8" key="1">
    <citation type="submission" date="2016-04" db="EMBL/GenBank/DDBJ databases">
        <title>Genome sequence of Methanobrevibacter cuticularis DSM 11139.</title>
        <authorList>
            <person name="Poehlein A."/>
            <person name="Seedorf H."/>
            <person name="Daniel R."/>
        </authorList>
    </citation>
    <scope>NUCLEOTIDE SEQUENCE [LARGE SCALE GENOMIC DNA]</scope>
    <source>
        <strain evidence="7 8">DSM 11139</strain>
    </source>
</reference>
<gene>
    <name evidence="7" type="primary">recQ</name>
    <name evidence="7" type="ORF">MBCUT_13940</name>
</gene>
<evidence type="ECO:0000259" key="5">
    <source>
        <dbReference type="PROSITE" id="PS51192"/>
    </source>
</evidence>
<dbReference type="EMBL" id="LWMW01000113">
    <property type="protein sequence ID" value="KZX15621.1"/>
    <property type="molecule type" value="Genomic_DNA"/>
</dbReference>
<evidence type="ECO:0000256" key="4">
    <source>
        <dbReference type="ARBA" id="ARBA00022840"/>
    </source>
</evidence>
<dbReference type="PANTHER" id="PTHR47961:SF1">
    <property type="entry name" value="ATP-DEPENDENT HELICASE MJ1401-RELATED"/>
    <property type="match status" value="1"/>
</dbReference>
<evidence type="ECO:0000259" key="6">
    <source>
        <dbReference type="PROSITE" id="PS51194"/>
    </source>
</evidence>
<dbReference type="RefSeq" id="WP_067259966.1">
    <property type="nucleotide sequence ID" value="NZ_LWMW01000113.1"/>
</dbReference>
<feature type="domain" description="Helicase ATP-binding" evidence="5">
    <location>
        <begin position="229"/>
        <end position="405"/>
    </location>
</feature>
<evidence type="ECO:0000256" key="3">
    <source>
        <dbReference type="ARBA" id="ARBA00022806"/>
    </source>
</evidence>